<accession>A0A514D661</accession>
<reference evidence="1" key="1">
    <citation type="submission" date="2019-05" db="EMBL/GenBank/DDBJ databases">
        <title>Metatranscriptomic reconstruction reveals RNA viruses with the potential to shape carbon cycling in soil.</title>
        <authorList>
            <person name="Starr E.P."/>
            <person name="Nuccio E."/>
            <person name="Pett-Ridge J."/>
            <person name="Banfield J.F."/>
            <person name="Firestone M.K."/>
        </authorList>
    </citation>
    <scope>NUCLEOTIDE SEQUENCE</scope>
    <source>
        <strain evidence="1">H4_Bulk_Litter_24_scaffold_705</strain>
    </source>
</reference>
<sequence length="136" mass="14407">MPAMAPLTVKKNDGTTDITYDVLNGSGGDAAPASWRQDTGAPVGLPVGLRSQFKLLGKWNGPKTARQMRFNFVMPYAVQDTTTSLYSANDRVVLEGVITIPQGLPAVTINEACAQALNLLAHSLVKSSCQVGYAPT</sequence>
<evidence type="ECO:0000313" key="1">
    <source>
        <dbReference type="EMBL" id="QDH89082.1"/>
    </source>
</evidence>
<protein>
    <submittedName>
        <fullName evidence="1">Uncharacterized protein</fullName>
    </submittedName>
</protein>
<proteinExistence type="predicted"/>
<dbReference type="EMBL" id="MN034588">
    <property type="protein sequence ID" value="QDH89082.1"/>
    <property type="molecule type" value="Genomic_RNA"/>
</dbReference>
<name>A0A514D661_9VIRU</name>
<gene>
    <name evidence="1" type="ORF">H4BulkLitter24705_000002</name>
</gene>
<organism evidence="1">
    <name type="scientific">Leviviridae sp</name>
    <dbReference type="NCBI Taxonomy" id="2027243"/>
    <lineage>
        <taxon>Viruses</taxon>
        <taxon>Riboviria</taxon>
        <taxon>Orthornavirae</taxon>
        <taxon>Lenarviricota</taxon>
        <taxon>Leviviricetes</taxon>
        <taxon>Norzivirales</taxon>
        <taxon>Fiersviridae</taxon>
    </lineage>
</organism>